<protein>
    <submittedName>
        <fullName evidence="2">Uncharacterized protein</fullName>
    </submittedName>
</protein>
<reference evidence="2 3" key="2">
    <citation type="journal article" date="2019" name="G3 (Bethesda)">
        <title>Hybrid Assembly of the Genome of the Entomopathogenic Nematode Steinernema carpocapsae Identifies the X-Chromosome.</title>
        <authorList>
            <person name="Serra L."/>
            <person name="Macchietto M."/>
            <person name="Macias-Munoz A."/>
            <person name="McGill C.J."/>
            <person name="Rodriguez I.M."/>
            <person name="Rodriguez B."/>
            <person name="Murad R."/>
            <person name="Mortazavi A."/>
        </authorList>
    </citation>
    <scope>NUCLEOTIDE SEQUENCE [LARGE SCALE GENOMIC DNA]</scope>
    <source>
        <strain evidence="2 3">ALL</strain>
    </source>
</reference>
<reference evidence="2 3" key="1">
    <citation type="journal article" date="2015" name="Genome Biol.">
        <title>Comparative genomics of Steinernema reveals deeply conserved gene regulatory networks.</title>
        <authorList>
            <person name="Dillman A.R."/>
            <person name="Macchietto M."/>
            <person name="Porter C.F."/>
            <person name="Rogers A."/>
            <person name="Williams B."/>
            <person name="Antoshechkin I."/>
            <person name="Lee M.M."/>
            <person name="Goodwin Z."/>
            <person name="Lu X."/>
            <person name="Lewis E.E."/>
            <person name="Goodrich-Blair H."/>
            <person name="Stock S.P."/>
            <person name="Adams B.J."/>
            <person name="Sternberg P.W."/>
            <person name="Mortazavi A."/>
        </authorList>
    </citation>
    <scope>NUCLEOTIDE SEQUENCE [LARGE SCALE GENOMIC DNA]</scope>
    <source>
        <strain evidence="2 3">ALL</strain>
    </source>
</reference>
<accession>A0A4V6A0R7</accession>
<dbReference type="InterPro" id="IPR007858">
    <property type="entry name" value="Dpy-30_motif"/>
</dbReference>
<gene>
    <name evidence="2" type="ORF">L596_019888</name>
</gene>
<dbReference type="SUPFAM" id="SSF47391">
    <property type="entry name" value="Dimerization-anchoring domain of cAMP-dependent PK regulatory subunit"/>
    <property type="match status" value="1"/>
</dbReference>
<dbReference type="CDD" id="cd22978">
    <property type="entry name" value="DD_AK5"/>
    <property type="match status" value="1"/>
</dbReference>
<dbReference type="OrthoDB" id="442176at2759"/>
<comment type="caution">
    <text evidence="2">The sequence shown here is derived from an EMBL/GenBank/DDBJ whole genome shotgun (WGS) entry which is preliminary data.</text>
</comment>
<organism evidence="2 3">
    <name type="scientific">Steinernema carpocapsae</name>
    <name type="common">Entomopathogenic nematode</name>
    <dbReference type="NCBI Taxonomy" id="34508"/>
    <lineage>
        <taxon>Eukaryota</taxon>
        <taxon>Metazoa</taxon>
        <taxon>Ecdysozoa</taxon>
        <taxon>Nematoda</taxon>
        <taxon>Chromadorea</taxon>
        <taxon>Rhabditida</taxon>
        <taxon>Tylenchina</taxon>
        <taxon>Panagrolaimomorpha</taxon>
        <taxon>Strongyloidoidea</taxon>
        <taxon>Steinernematidae</taxon>
        <taxon>Steinernema</taxon>
    </lineage>
</organism>
<feature type="compositionally biased region" description="Basic and acidic residues" evidence="1">
    <location>
        <begin position="74"/>
        <end position="106"/>
    </location>
</feature>
<dbReference type="Pfam" id="PF05186">
    <property type="entry name" value="Dpy-30"/>
    <property type="match status" value="1"/>
</dbReference>
<evidence type="ECO:0000256" key="1">
    <source>
        <dbReference type="SAM" id="MobiDB-lite"/>
    </source>
</evidence>
<dbReference type="AlphaFoldDB" id="A0A4V6A0R7"/>
<feature type="compositionally biased region" description="Pro residues" evidence="1">
    <location>
        <begin position="108"/>
        <end position="117"/>
    </location>
</feature>
<evidence type="ECO:0000313" key="3">
    <source>
        <dbReference type="Proteomes" id="UP000298663"/>
    </source>
</evidence>
<name>A0A4V6A0R7_STECR</name>
<proteinExistence type="predicted"/>
<evidence type="ECO:0000313" key="2">
    <source>
        <dbReference type="EMBL" id="TKR72445.1"/>
    </source>
</evidence>
<feature type="compositionally biased region" description="Basic and acidic residues" evidence="1">
    <location>
        <begin position="153"/>
        <end position="163"/>
    </location>
</feature>
<keyword evidence="3" id="KW-1185">Reference proteome</keyword>
<feature type="region of interest" description="Disordered" evidence="1">
    <location>
        <begin position="65"/>
        <end position="171"/>
    </location>
</feature>
<dbReference type="Gene3D" id="1.20.890.10">
    <property type="entry name" value="cAMP-dependent protein kinase regulatory subunit, dimerization-anchoring domain"/>
    <property type="match status" value="1"/>
</dbReference>
<dbReference type="EMBL" id="AZBU02000006">
    <property type="protein sequence ID" value="TKR72445.1"/>
    <property type="molecule type" value="Genomic_DNA"/>
</dbReference>
<dbReference type="Proteomes" id="UP000298663">
    <property type="component" value="Unassembled WGS sequence"/>
</dbReference>
<sequence length="171" mass="18913">MGSEAKRYLQDHSIPQLFEGLMTGLIYNKPENPIEFLETALHKVKLNPAEPIKWDMFIDPNQAKAATNGTATLHPEKPKTLKPKTSDKPKTSEKPKTAKESQESKAKPPTPPLPAPVPESEKPPPVEEVLQEQTPPRTGSRKGGSIGATLGDTRLKSERRQNDFRQFSGVI</sequence>